<comment type="similarity">
    <text evidence="5">Belongs to the YqgF HJR family.</text>
</comment>
<dbReference type="NCBIfam" id="TIGR00250">
    <property type="entry name" value="RNAse_H_YqgF"/>
    <property type="match status" value="1"/>
</dbReference>
<dbReference type="GO" id="GO:0004518">
    <property type="term" value="F:nuclease activity"/>
    <property type="evidence" value="ECO:0007669"/>
    <property type="project" value="UniProtKB-KW"/>
</dbReference>
<keyword evidence="2 5" id="KW-0690">Ribosome biogenesis</keyword>
<dbReference type="AlphaFoldDB" id="A0A2S0KFW5"/>
<name>A0A2S0KFW5_9ACTN</name>
<proteinExistence type="inferred from homology"/>
<dbReference type="Proteomes" id="UP000239814">
    <property type="component" value="Chromosome"/>
</dbReference>
<keyword evidence="8" id="KW-1185">Reference proteome</keyword>
<dbReference type="InterPro" id="IPR006641">
    <property type="entry name" value="YqgF/RNaseH-like_dom"/>
</dbReference>
<dbReference type="SMART" id="SM00732">
    <property type="entry name" value="YqgFc"/>
    <property type="match status" value="1"/>
</dbReference>
<dbReference type="InterPro" id="IPR005227">
    <property type="entry name" value="YqgF"/>
</dbReference>
<evidence type="ECO:0000256" key="3">
    <source>
        <dbReference type="ARBA" id="ARBA00022722"/>
    </source>
</evidence>
<evidence type="ECO:0000256" key="5">
    <source>
        <dbReference type="HAMAP-Rule" id="MF_00651"/>
    </source>
</evidence>
<evidence type="ECO:0000313" key="8">
    <source>
        <dbReference type="Proteomes" id="UP000239814"/>
    </source>
</evidence>
<comment type="subcellular location">
    <subcellularLocation>
        <location evidence="5">Cytoplasm</location>
    </subcellularLocation>
</comment>
<dbReference type="InterPro" id="IPR037027">
    <property type="entry name" value="YqgF/RNaseH-like_dom_sf"/>
</dbReference>
<dbReference type="GO" id="GO:0005829">
    <property type="term" value="C:cytosol"/>
    <property type="evidence" value="ECO:0007669"/>
    <property type="project" value="TreeGrafter"/>
</dbReference>
<dbReference type="EC" id="3.1.-.-" evidence="5"/>
<dbReference type="RefSeq" id="WP_105942306.1">
    <property type="nucleotide sequence ID" value="NZ_CP027433.1"/>
</dbReference>
<keyword evidence="1 5" id="KW-0963">Cytoplasm</keyword>
<reference evidence="7 8" key="1">
    <citation type="submission" date="2018-03" db="EMBL/GenBank/DDBJ databases">
        <title>Characteristics and genome of n-alkane degrading marine bacteria Gordonia iterans isolated from crude oil contaminated in Tae-an, South Korea.</title>
        <authorList>
            <person name="Lee S.-S."/>
            <person name="Kim H."/>
        </authorList>
    </citation>
    <scope>NUCLEOTIDE SEQUENCE [LARGE SCALE GENOMIC DNA]</scope>
    <source>
        <strain evidence="7 8">Co17</strain>
    </source>
</reference>
<feature type="domain" description="YqgF/RNase H-like" evidence="6">
    <location>
        <begin position="6"/>
        <end position="107"/>
    </location>
</feature>
<dbReference type="Pfam" id="PF03652">
    <property type="entry name" value="RuvX"/>
    <property type="match status" value="1"/>
</dbReference>
<dbReference type="CDD" id="cd16964">
    <property type="entry name" value="YqgF"/>
    <property type="match status" value="1"/>
</dbReference>
<keyword evidence="4 5" id="KW-0378">Hydrolase</keyword>
<evidence type="ECO:0000313" key="7">
    <source>
        <dbReference type="EMBL" id="AVM00590.1"/>
    </source>
</evidence>
<accession>A0A2S0KFW5</accession>
<evidence type="ECO:0000256" key="4">
    <source>
        <dbReference type="ARBA" id="ARBA00022801"/>
    </source>
</evidence>
<dbReference type="Gene3D" id="3.30.420.140">
    <property type="entry name" value="YqgF/RNase H-like domain"/>
    <property type="match status" value="1"/>
</dbReference>
<dbReference type="SUPFAM" id="SSF53098">
    <property type="entry name" value="Ribonuclease H-like"/>
    <property type="match status" value="1"/>
</dbReference>
<keyword evidence="3 5" id="KW-0540">Nuclease</keyword>
<evidence type="ECO:0000256" key="1">
    <source>
        <dbReference type="ARBA" id="ARBA00022490"/>
    </source>
</evidence>
<dbReference type="InterPro" id="IPR012337">
    <property type="entry name" value="RNaseH-like_sf"/>
</dbReference>
<dbReference type="PANTHER" id="PTHR33317:SF4">
    <property type="entry name" value="POLYNUCLEOTIDYL TRANSFERASE, RIBONUCLEASE H-LIKE SUPERFAMILY PROTEIN"/>
    <property type="match status" value="1"/>
</dbReference>
<evidence type="ECO:0000259" key="6">
    <source>
        <dbReference type="SMART" id="SM00732"/>
    </source>
</evidence>
<sequence>MIAPRGRRLGIDVGSVRVGVAVCDPDGILATPVETVQRTSDDADVRRIAVIAAEYEVVQVVIGLPRTLRNTEGAAVEAARAFGEAIAAAIDPVPVIYHDERLTTVTAAGALRASGRKGKAARAVIDQAAAVAILQGWLDTHRSGGWGASD</sequence>
<dbReference type="PANTHER" id="PTHR33317">
    <property type="entry name" value="POLYNUCLEOTIDYL TRANSFERASE, RIBONUCLEASE H-LIKE SUPERFAMILY PROTEIN"/>
    <property type="match status" value="1"/>
</dbReference>
<protein>
    <recommendedName>
        <fullName evidence="5">Putative pre-16S rRNA nuclease</fullName>
        <ecNumber evidence="5">3.1.-.-</ecNumber>
    </recommendedName>
</protein>
<dbReference type="EMBL" id="CP027433">
    <property type="protein sequence ID" value="AVM00590.1"/>
    <property type="molecule type" value="Genomic_DNA"/>
</dbReference>
<dbReference type="HAMAP" id="MF_00651">
    <property type="entry name" value="Nuclease_YqgF"/>
    <property type="match status" value="1"/>
</dbReference>
<comment type="function">
    <text evidence="5">Could be a nuclease involved in processing of the 5'-end of pre-16S rRNA.</text>
</comment>
<dbReference type="OrthoDB" id="9790539at2"/>
<dbReference type="GO" id="GO:0000967">
    <property type="term" value="P:rRNA 5'-end processing"/>
    <property type="evidence" value="ECO:0007669"/>
    <property type="project" value="UniProtKB-UniRule"/>
</dbReference>
<evidence type="ECO:0000256" key="2">
    <source>
        <dbReference type="ARBA" id="ARBA00022517"/>
    </source>
</evidence>
<gene>
    <name evidence="7" type="ORF">C6V83_10230</name>
</gene>
<dbReference type="KEGG" id="git:C6V83_10230"/>
<dbReference type="GO" id="GO:0016788">
    <property type="term" value="F:hydrolase activity, acting on ester bonds"/>
    <property type="evidence" value="ECO:0007669"/>
    <property type="project" value="UniProtKB-UniRule"/>
</dbReference>
<organism evidence="7 8">
    <name type="scientific">Gordonia iterans</name>
    <dbReference type="NCBI Taxonomy" id="1004901"/>
    <lineage>
        <taxon>Bacteria</taxon>
        <taxon>Bacillati</taxon>
        <taxon>Actinomycetota</taxon>
        <taxon>Actinomycetes</taxon>
        <taxon>Mycobacteriales</taxon>
        <taxon>Gordoniaceae</taxon>
        <taxon>Gordonia</taxon>
    </lineage>
</organism>